<protein>
    <submittedName>
        <fullName evidence="1">YkuS family protein</fullName>
    </submittedName>
</protein>
<reference evidence="1" key="1">
    <citation type="submission" date="2020-07" db="EMBL/GenBank/DDBJ databases">
        <title>Vallitalea pronyensis genome.</title>
        <authorList>
            <person name="Postec A."/>
        </authorList>
    </citation>
    <scope>NUCLEOTIDE SEQUENCE</scope>
    <source>
        <strain evidence="1">FatNI3</strain>
    </source>
</reference>
<dbReference type="RefSeq" id="WP_212696567.1">
    <property type="nucleotide sequence ID" value="NZ_CP058649.1"/>
</dbReference>
<dbReference type="EMBL" id="CP058649">
    <property type="protein sequence ID" value="QUI21106.1"/>
    <property type="molecule type" value="Genomic_DNA"/>
</dbReference>
<gene>
    <name evidence="1" type="ORF">HZI73_01850</name>
</gene>
<proteinExistence type="predicted"/>
<keyword evidence="2" id="KW-1185">Reference proteome</keyword>
<dbReference type="Pfam" id="PF03698">
    <property type="entry name" value="UPF0180"/>
    <property type="match status" value="1"/>
</dbReference>
<evidence type="ECO:0000313" key="1">
    <source>
        <dbReference type="EMBL" id="QUI21106.1"/>
    </source>
</evidence>
<sequence length="95" mass="11001">MTIYVQEELDRLYDYLKNRGYHVINGSMANAHDIYIYASSSYRGLYNEILNNDMYNAATTNNVLMINASGKSFSDIEAIINSRKYSRLFESEGFF</sequence>
<dbReference type="InterPro" id="IPR005370">
    <property type="entry name" value="UPF0180"/>
</dbReference>
<evidence type="ECO:0000313" key="2">
    <source>
        <dbReference type="Proteomes" id="UP000683246"/>
    </source>
</evidence>
<dbReference type="Proteomes" id="UP000683246">
    <property type="component" value="Chromosome"/>
</dbReference>
<dbReference type="KEGG" id="vpy:HZI73_01850"/>
<accession>A0A8J8MGM3</accession>
<name>A0A8J8MGM3_9FIRM</name>
<organism evidence="1 2">
    <name type="scientific">Vallitalea pronyensis</name>
    <dbReference type="NCBI Taxonomy" id="1348613"/>
    <lineage>
        <taxon>Bacteria</taxon>
        <taxon>Bacillati</taxon>
        <taxon>Bacillota</taxon>
        <taxon>Clostridia</taxon>
        <taxon>Lachnospirales</taxon>
        <taxon>Vallitaleaceae</taxon>
        <taxon>Vallitalea</taxon>
    </lineage>
</organism>
<dbReference type="AlphaFoldDB" id="A0A8J8MGM3"/>